<evidence type="ECO:0000259" key="14">
    <source>
        <dbReference type="Pfam" id="PF08245"/>
    </source>
</evidence>
<dbReference type="InterPro" id="IPR004101">
    <property type="entry name" value="Mur_ligase_C"/>
</dbReference>
<dbReference type="NCBIfam" id="TIGR01143">
    <property type="entry name" value="murF"/>
    <property type="match status" value="1"/>
</dbReference>
<dbReference type="Gene3D" id="3.40.1390.10">
    <property type="entry name" value="MurE/MurF, N-terminal domain"/>
    <property type="match status" value="1"/>
</dbReference>
<feature type="domain" description="Mur ligase central" evidence="14">
    <location>
        <begin position="111"/>
        <end position="296"/>
    </location>
</feature>
<feature type="domain" description="Mur ligase C-terminal" evidence="13">
    <location>
        <begin position="319"/>
        <end position="445"/>
    </location>
</feature>
<sequence>MIQKTLKQLAEIIKIDNDISKFQQTMISGICIDSRKLEKGNLFVPLKGENVDGHKFVEAAIKNGAAAALWQKDMPNPPLHLPLLIVEDTLLAIQQLARSYRKQLNIKVIGITGSNGKTTTKDMTAHLLSLKYKVQKTEGNYNNHLGLPLTILQLREDTEFAVLEMGMNHPGEIDFLTKLALPDAVVITNIGESHLENLGSRAGIAAAKLEIMNGLQDNGLVVYYGDELLLKEYFDQYYGNAVVKTFGREKSNDLFPNDMEQGEKGNYFSINKQEGNFYLPVLGIHNVLNALAAMQVAHHFHIPFAIMNEGFAHLKLTGMRMELVKGAKGEKIINDAYNASPTSMKAAFELIESMKGYKRKIVVLGDILELGTETEAYHEAIGNLLDPDQIDYVFTYGKLGEKIADGAKKSFPANRLFSFLEKEVLITELKARTTGDEIILVKASRAMKLEQVVDALTK</sequence>
<evidence type="ECO:0000259" key="13">
    <source>
        <dbReference type="Pfam" id="PF02875"/>
    </source>
</evidence>
<dbReference type="Gene3D" id="3.40.1190.10">
    <property type="entry name" value="Mur-like, catalytic domain"/>
    <property type="match status" value="1"/>
</dbReference>
<dbReference type="RefSeq" id="WP_163241436.1">
    <property type="nucleotide sequence ID" value="NZ_JAAIWN010000012.1"/>
</dbReference>
<dbReference type="GO" id="GO:0051301">
    <property type="term" value="P:cell division"/>
    <property type="evidence" value="ECO:0007669"/>
    <property type="project" value="UniProtKB-KW"/>
</dbReference>
<dbReference type="Pfam" id="PF08245">
    <property type="entry name" value="Mur_ligase_M"/>
    <property type="match status" value="1"/>
</dbReference>
<dbReference type="GO" id="GO:0009252">
    <property type="term" value="P:peptidoglycan biosynthetic process"/>
    <property type="evidence" value="ECO:0007669"/>
    <property type="project" value="UniProtKB-UniRule"/>
</dbReference>
<dbReference type="InterPro" id="IPR051046">
    <property type="entry name" value="MurCDEF_CellWall_CoF430Synth"/>
</dbReference>
<protein>
    <recommendedName>
        <fullName evidence="10 11">UDP-N-acetylmuramoyl-tripeptide--D-alanyl-D-alanine ligase</fullName>
        <ecNumber evidence="10 11">6.3.2.10</ecNumber>
    </recommendedName>
    <alternativeName>
        <fullName evidence="10">D-alanyl-D-alanine-adding enzyme</fullName>
    </alternativeName>
</protein>
<evidence type="ECO:0000256" key="5">
    <source>
        <dbReference type="ARBA" id="ARBA00022840"/>
    </source>
</evidence>
<evidence type="ECO:0000256" key="8">
    <source>
        <dbReference type="ARBA" id="ARBA00023306"/>
    </source>
</evidence>
<comment type="pathway">
    <text evidence="10 11">Cell wall biogenesis; peptidoglycan biosynthesis.</text>
</comment>
<reference evidence="15 18" key="2">
    <citation type="submission" date="2020-07" db="EMBL/GenBank/DDBJ databases">
        <authorList>
            <person name="Feng H."/>
        </authorList>
    </citation>
    <scope>NUCLEOTIDE SEQUENCE [LARGE SCALE GENOMIC DNA]</scope>
    <source>
        <strain evidence="18">s-12</strain>
        <strain evidence="15">S-12</strain>
    </source>
</reference>
<dbReference type="GO" id="GO:0047480">
    <property type="term" value="F:UDP-N-acetylmuramoyl-tripeptide-D-alanyl-D-alanine ligase activity"/>
    <property type="evidence" value="ECO:0007669"/>
    <property type="project" value="UniProtKB-UniRule"/>
</dbReference>
<dbReference type="Pfam" id="PF01225">
    <property type="entry name" value="Mur_ligase"/>
    <property type="match status" value="1"/>
</dbReference>
<dbReference type="InterPro" id="IPR036565">
    <property type="entry name" value="Mur-like_cat_sf"/>
</dbReference>
<dbReference type="EMBL" id="JAAIWN010000012">
    <property type="protein sequence ID" value="NEY81211.1"/>
    <property type="molecule type" value="Genomic_DNA"/>
</dbReference>
<evidence type="ECO:0000313" key="18">
    <source>
        <dbReference type="Proteomes" id="UP000570010"/>
    </source>
</evidence>
<evidence type="ECO:0000256" key="11">
    <source>
        <dbReference type="RuleBase" id="RU004136"/>
    </source>
</evidence>
<dbReference type="SUPFAM" id="SSF63418">
    <property type="entry name" value="MurE/MurF N-terminal domain"/>
    <property type="match status" value="1"/>
</dbReference>
<dbReference type="InterPro" id="IPR013221">
    <property type="entry name" value="Mur_ligase_cen"/>
</dbReference>
<dbReference type="GO" id="GO:0005737">
    <property type="term" value="C:cytoplasm"/>
    <property type="evidence" value="ECO:0007669"/>
    <property type="project" value="UniProtKB-SubCell"/>
</dbReference>
<comment type="similarity">
    <text evidence="10">Belongs to the MurCDEF family. MurF subfamily.</text>
</comment>
<dbReference type="GO" id="GO:0071555">
    <property type="term" value="P:cell wall organization"/>
    <property type="evidence" value="ECO:0007669"/>
    <property type="project" value="UniProtKB-KW"/>
</dbReference>
<evidence type="ECO:0000256" key="9">
    <source>
        <dbReference type="ARBA" id="ARBA00023316"/>
    </source>
</evidence>
<evidence type="ECO:0000259" key="12">
    <source>
        <dbReference type="Pfam" id="PF01225"/>
    </source>
</evidence>
<keyword evidence="2 10" id="KW-0436">Ligase</keyword>
<keyword evidence="17" id="KW-1185">Reference proteome</keyword>
<reference evidence="16 17" key="1">
    <citation type="submission" date="2020-02" db="EMBL/GenBank/DDBJ databases">
        <title>Bacillus aquiflavi sp. nov., isolated from yellow water of strong flavor Chinese baijiu in Yibin region of China.</title>
        <authorList>
            <person name="Xie J."/>
        </authorList>
    </citation>
    <scope>NUCLEOTIDE SEQUENCE [LARGE SCALE GENOMIC DNA]</scope>
    <source>
        <strain evidence="16 17">3H-10</strain>
    </source>
</reference>
<dbReference type="InterPro" id="IPR036615">
    <property type="entry name" value="Mur_ligase_C_dom_sf"/>
</dbReference>
<dbReference type="InterPro" id="IPR000713">
    <property type="entry name" value="Mur_ligase_N"/>
</dbReference>
<name>A0A6B3W028_9BACI</name>
<evidence type="ECO:0000256" key="2">
    <source>
        <dbReference type="ARBA" id="ARBA00022598"/>
    </source>
</evidence>
<comment type="caution">
    <text evidence="16">The sequence shown here is derived from an EMBL/GenBank/DDBJ whole genome shotgun (WGS) entry which is preliminary data.</text>
</comment>
<comment type="subcellular location">
    <subcellularLocation>
        <location evidence="10 11">Cytoplasm</location>
    </subcellularLocation>
</comment>
<evidence type="ECO:0000256" key="3">
    <source>
        <dbReference type="ARBA" id="ARBA00022618"/>
    </source>
</evidence>
<dbReference type="Proteomes" id="UP000472971">
    <property type="component" value="Unassembled WGS sequence"/>
</dbReference>
<dbReference type="SUPFAM" id="SSF53623">
    <property type="entry name" value="MurD-like peptide ligases, catalytic domain"/>
    <property type="match status" value="1"/>
</dbReference>
<comment type="catalytic activity">
    <reaction evidence="10 11">
        <text>D-alanyl-D-alanine + UDP-N-acetyl-alpha-D-muramoyl-L-alanyl-gamma-D-glutamyl-meso-2,6-diaminopimelate + ATP = UDP-N-acetyl-alpha-D-muramoyl-L-alanyl-gamma-D-glutamyl-meso-2,6-diaminopimeloyl-D-alanyl-D-alanine + ADP + phosphate + H(+)</text>
        <dbReference type="Rhea" id="RHEA:28374"/>
        <dbReference type="ChEBI" id="CHEBI:15378"/>
        <dbReference type="ChEBI" id="CHEBI:30616"/>
        <dbReference type="ChEBI" id="CHEBI:43474"/>
        <dbReference type="ChEBI" id="CHEBI:57822"/>
        <dbReference type="ChEBI" id="CHEBI:61386"/>
        <dbReference type="ChEBI" id="CHEBI:83905"/>
        <dbReference type="ChEBI" id="CHEBI:456216"/>
        <dbReference type="EC" id="6.3.2.10"/>
    </reaction>
</comment>
<dbReference type="GO" id="GO:0008360">
    <property type="term" value="P:regulation of cell shape"/>
    <property type="evidence" value="ECO:0007669"/>
    <property type="project" value="UniProtKB-KW"/>
</dbReference>
<feature type="binding site" evidence="10">
    <location>
        <begin position="113"/>
        <end position="119"/>
    </location>
    <ligand>
        <name>ATP</name>
        <dbReference type="ChEBI" id="CHEBI:30616"/>
    </ligand>
</feature>
<comment type="function">
    <text evidence="10 11">Involved in cell wall formation. Catalyzes the final step in the synthesis of UDP-N-acetylmuramoyl-pentapeptide, the precursor of murein.</text>
</comment>
<keyword evidence="5 10" id="KW-0067">ATP-binding</keyword>
<dbReference type="PANTHER" id="PTHR43024">
    <property type="entry name" value="UDP-N-ACETYLMURAMOYL-TRIPEPTIDE--D-ALANYL-D-ALANINE LIGASE"/>
    <property type="match status" value="1"/>
</dbReference>
<keyword evidence="7 10" id="KW-0573">Peptidoglycan synthesis</keyword>
<evidence type="ECO:0000256" key="1">
    <source>
        <dbReference type="ARBA" id="ARBA00022490"/>
    </source>
</evidence>
<dbReference type="Pfam" id="PF02875">
    <property type="entry name" value="Mur_ligase_C"/>
    <property type="match status" value="1"/>
</dbReference>
<dbReference type="InterPro" id="IPR005863">
    <property type="entry name" value="UDP-N-AcMur_synth"/>
</dbReference>
<keyword evidence="8 10" id="KW-0131">Cell cycle</keyword>
<evidence type="ECO:0000313" key="15">
    <source>
        <dbReference type="EMBL" id="MBA4536844.1"/>
    </source>
</evidence>
<keyword evidence="4 10" id="KW-0547">Nucleotide-binding</keyword>
<evidence type="ECO:0000256" key="7">
    <source>
        <dbReference type="ARBA" id="ARBA00022984"/>
    </source>
</evidence>
<dbReference type="Proteomes" id="UP000570010">
    <property type="component" value="Unassembled WGS sequence"/>
</dbReference>
<dbReference type="Gene3D" id="3.90.190.20">
    <property type="entry name" value="Mur ligase, C-terminal domain"/>
    <property type="match status" value="1"/>
</dbReference>
<organism evidence="16 17">
    <name type="scientific">Bacillus aquiflavi</name>
    <dbReference type="NCBI Taxonomy" id="2672567"/>
    <lineage>
        <taxon>Bacteria</taxon>
        <taxon>Bacillati</taxon>
        <taxon>Bacillota</taxon>
        <taxon>Bacilli</taxon>
        <taxon>Bacillales</taxon>
        <taxon>Bacillaceae</taxon>
        <taxon>Bacillus</taxon>
    </lineage>
</organism>
<keyword evidence="9 10" id="KW-0961">Cell wall biogenesis/degradation</keyword>
<dbReference type="PANTHER" id="PTHR43024:SF1">
    <property type="entry name" value="UDP-N-ACETYLMURAMOYL-TRIPEPTIDE--D-ALANYL-D-ALANINE LIGASE"/>
    <property type="match status" value="1"/>
</dbReference>
<keyword evidence="3 10" id="KW-0132">Cell division</keyword>
<feature type="domain" description="Mur ligase N-terminal catalytic" evidence="12">
    <location>
        <begin position="27"/>
        <end position="100"/>
    </location>
</feature>
<evidence type="ECO:0000313" key="16">
    <source>
        <dbReference type="EMBL" id="NEY81211.1"/>
    </source>
</evidence>
<evidence type="ECO:0000256" key="10">
    <source>
        <dbReference type="HAMAP-Rule" id="MF_02019"/>
    </source>
</evidence>
<evidence type="ECO:0000256" key="4">
    <source>
        <dbReference type="ARBA" id="ARBA00022741"/>
    </source>
</evidence>
<accession>A0A6B3W028</accession>
<gene>
    <name evidence="10" type="primary">murF</name>
    <name evidence="16" type="ORF">G4D64_06710</name>
    <name evidence="15" type="ORF">H1Z61_06745</name>
</gene>
<evidence type="ECO:0000313" key="17">
    <source>
        <dbReference type="Proteomes" id="UP000472971"/>
    </source>
</evidence>
<dbReference type="InterPro" id="IPR035911">
    <property type="entry name" value="MurE/MurF_N"/>
</dbReference>
<dbReference type="EMBL" id="JACEIO010000012">
    <property type="protein sequence ID" value="MBA4536844.1"/>
    <property type="molecule type" value="Genomic_DNA"/>
</dbReference>
<dbReference type="UniPathway" id="UPA00219"/>
<dbReference type="AlphaFoldDB" id="A0A6B3W028"/>
<proteinExistence type="inferred from homology"/>
<dbReference type="SUPFAM" id="SSF53244">
    <property type="entry name" value="MurD-like peptide ligases, peptide-binding domain"/>
    <property type="match status" value="1"/>
</dbReference>
<dbReference type="EC" id="6.3.2.10" evidence="10 11"/>
<dbReference type="HAMAP" id="MF_02019">
    <property type="entry name" value="MurF"/>
    <property type="match status" value="1"/>
</dbReference>
<keyword evidence="6 10" id="KW-0133">Cell shape</keyword>
<dbReference type="GO" id="GO:0005524">
    <property type="term" value="F:ATP binding"/>
    <property type="evidence" value="ECO:0007669"/>
    <property type="project" value="UniProtKB-UniRule"/>
</dbReference>
<evidence type="ECO:0000256" key="6">
    <source>
        <dbReference type="ARBA" id="ARBA00022960"/>
    </source>
</evidence>
<keyword evidence="1 10" id="KW-0963">Cytoplasm</keyword>